<evidence type="ECO:0000256" key="1">
    <source>
        <dbReference type="SAM" id="MobiDB-lite"/>
    </source>
</evidence>
<organism evidence="2 3">
    <name type="scientific">Sistotremastrum niveocremeum HHB9708</name>
    <dbReference type="NCBI Taxonomy" id="1314777"/>
    <lineage>
        <taxon>Eukaryota</taxon>
        <taxon>Fungi</taxon>
        <taxon>Dikarya</taxon>
        <taxon>Basidiomycota</taxon>
        <taxon>Agaricomycotina</taxon>
        <taxon>Agaricomycetes</taxon>
        <taxon>Sistotremastrales</taxon>
        <taxon>Sistotremastraceae</taxon>
        <taxon>Sertulicium</taxon>
        <taxon>Sertulicium niveocremeum</taxon>
    </lineage>
</organism>
<feature type="compositionally biased region" description="Basic residues" evidence="1">
    <location>
        <begin position="1"/>
        <end position="14"/>
    </location>
</feature>
<keyword evidence="3" id="KW-1185">Reference proteome</keyword>
<evidence type="ECO:0000313" key="2">
    <source>
        <dbReference type="EMBL" id="KZS96816.1"/>
    </source>
</evidence>
<feature type="region of interest" description="Disordered" evidence="1">
    <location>
        <begin position="1"/>
        <end position="28"/>
    </location>
</feature>
<protein>
    <recommendedName>
        <fullName evidence="4">F-box domain-containing protein</fullName>
    </recommendedName>
</protein>
<feature type="non-terminal residue" evidence="2">
    <location>
        <position position="317"/>
    </location>
</feature>
<dbReference type="EMBL" id="KV419398">
    <property type="protein sequence ID" value="KZS96816.1"/>
    <property type="molecule type" value="Genomic_DNA"/>
</dbReference>
<sequence>MGKSRRKTSTRRRHDIQEDVSSDAFQAQASTRMSQPVTLPIELISMIIDEYALQPGDFVHKEGGLARFARCSRAFQEPAERRLYRNVEYSIGTLVAQKIAAVLRSRAAPYVRNLFIYGYGPAVRRGRSSSRHGVSALPFKSMVGLRRLQLSCAASDENDIGTLINPELFHLLETELPENILLKFVCRRHLLPSNLKFLNRQSTIESLVFRFLPLVGYVEPRNHRPPFTKLIELNTAKMNDAVMSLMEGTNIRSFGAESFYIHPNWSAASRNLCVLDLAFCCIGPSVLPELIACSPGLRLLFFALGDQWLVDQANVFQ</sequence>
<evidence type="ECO:0000313" key="3">
    <source>
        <dbReference type="Proteomes" id="UP000076722"/>
    </source>
</evidence>
<evidence type="ECO:0008006" key="4">
    <source>
        <dbReference type="Google" id="ProtNLM"/>
    </source>
</evidence>
<dbReference type="AlphaFoldDB" id="A0A164YDI3"/>
<gene>
    <name evidence="2" type="ORF">SISNIDRAFT_450559</name>
</gene>
<name>A0A164YDI3_9AGAM</name>
<dbReference type="Proteomes" id="UP000076722">
    <property type="component" value="Unassembled WGS sequence"/>
</dbReference>
<proteinExistence type="predicted"/>
<reference evidence="2 3" key="1">
    <citation type="journal article" date="2016" name="Mol. Biol. Evol.">
        <title>Comparative Genomics of Early-Diverging Mushroom-Forming Fungi Provides Insights into the Origins of Lignocellulose Decay Capabilities.</title>
        <authorList>
            <person name="Nagy L.G."/>
            <person name="Riley R."/>
            <person name="Tritt A."/>
            <person name="Adam C."/>
            <person name="Daum C."/>
            <person name="Floudas D."/>
            <person name="Sun H."/>
            <person name="Yadav J.S."/>
            <person name="Pangilinan J."/>
            <person name="Larsson K.H."/>
            <person name="Matsuura K."/>
            <person name="Barry K."/>
            <person name="Labutti K."/>
            <person name="Kuo R."/>
            <person name="Ohm R.A."/>
            <person name="Bhattacharya S.S."/>
            <person name="Shirouzu T."/>
            <person name="Yoshinaga Y."/>
            <person name="Martin F.M."/>
            <person name="Grigoriev I.V."/>
            <person name="Hibbett D.S."/>
        </authorList>
    </citation>
    <scope>NUCLEOTIDE SEQUENCE [LARGE SCALE GENOMIC DNA]</scope>
    <source>
        <strain evidence="2 3">HHB9708</strain>
    </source>
</reference>
<accession>A0A164YDI3</accession>